<comment type="caution">
    <text evidence="2">The sequence shown here is derived from an EMBL/GenBank/DDBJ whole genome shotgun (WGS) entry which is preliminary data.</text>
</comment>
<organism evidence="2 3">
    <name type="scientific">Lactarius akahatsu</name>
    <dbReference type="NCBI Taxonomy" id="416441"/>
    <lineage>
        <taxon>Eukaryota</taxon>
        <taxon>Fungi</taxon>
        <taxon>Dikarya</taxon>
        <taxon>Basidiomycota</taxon>
        <taxon>Agaricomycotina</taxon>
        <taxon>Agaricomycetes</taxon>
        <taxon>Russulales</taxon>
        <taxon>Russulaceae</taxon>
        <taxon>Lactarius</taxon>
    </lineage>
</organism>
<reference evidence="2" key="1">
    <citation type="submission" date="2022-01" db="EMBL/GenBank/DDBJ databases">
        <title>Comparative genomics reveals a dynamic genome evolution in the ectomycorrhizal milk-cap (Lactarius) mushrooms.</title>
        <authorList>
            <consortium name="DOE Joint Genome Institute"/>
            <person name="Lebreton A."/>
            <person name="Tang N."/>
            <person name="Kuo A."/>
            <person name="LaButti K."/>
            <person name="Drula E."/>
            <person name="Barry K."/>
            <person name="Clum A."/>
            <person name="Lipzen A."/>
            <person name="Mousain D."/>
            <person name="Ng V."/>
            <person name="Wang R."/>
            <person name="Wang X."/>
            <person name="Dai Y."/>
            <person name="Henrissat B."/>
            <person name="Grigoriev I.V."/>
            <person name="Guerin-Laguette A."/>
            <person name="Yu F."/>
            <person name="Martin F.M."/>
        </authorList>
    </citation>
    <scope>NUCLEOTIDE SEQUENCE</scope>
    <source>
        <strain evidence="2">QP</strain>
    </source>
</reference>
<evidence type="ECO:0000256" key="1">
    <source>
        <dbReference type="SAM" id="MobiDB-lite"/>
    </source>
</evidence>
<name>A0AAD4LG60_9AGAM</name>
<evidence type="ECO:0000313" key="3">
    <source>
        <dbReference type="Proteomes" id="UP001201163"/>
    </source>
</evidence>
<evidence type="ECO:0000313" key="2">
    <source>
        <dbReference type="EMBL" id="KAH8987268.1"/>
    </source>
</evidence>
<dbReference type="Proteomes" id="UP001201163">
    <property type="component" value="Unassembled WGS sequence"/>
</dbReference>
<dbReference type="EMBL" id="JAKELL010000048">
    <property type="protein sequence ID" value="KAH8987268.1"/>
    <property type="molecule type" value="Genomic_DNA"/>
</dbReference>
<sequence length="382" mass="43170">MSSTSSQTFYTANTSPSYHPTRQTVKTTSTASSNNSYHYSVTSVNSRKSRNNVLYPRRVHRPPVTTLPECTFSPDTLAWGVRYLCATLLPHSETRLLPAGIVLLKYLGQEWGLSQRENEEIRHCSELFIVLTREIILKDAVGVVELEGPRKLLHLTFRDTFSKPRTFRVGDMPTTSNLNEMNRRAPRAEAQGPERFADVVLALLFVMDVFKAALDTLSPLVVSDGAPRAHRHWDSPGFSVVRDLTMDQYHEALYQKVAQALPLQSLLTSNMMEQQVAHSVPFRDGRLGESISIATRVRATYYDIVEPCDANATQQGTEVAKWGTPQAITTIEEGSEAEDEWDFVDSDSGSYSNLTIRRRSFPLRLLRRFPSLSCVWVKQKRK</sequence>
<keyword evidence="3" id="KW-1185">Reference proteome</keyword>
<feature type="region of interest" description="Disordered" evidence="1">
    <location>
        <begin position="1"/>
        <end position="45"/>
    </location>
</feature>
<proteinExistence type="predicted"/>
<gene>
    <name evidence="2" type="ORF">EDB92DRAFT_1136894</name>
</gene>
<accession>A0AAD4LG60</accession>
<dbReference type="AlphaFoldDB" id="A0AAD4LG60"/>
<protein>
    <submittedName>
        <fullName evidence="2">Uncharacterized protein</fullName>
    </submittedName>
</protein>